<evidence type="ECO:0000256" key="3">
    <source>
        <dbReference type="ARBA" id="ARBA00023014"/>
    </source>
</evidence>
<evidence type="ECO:0000313" key="7">
    <source>
        <dbReference type="Proteomes" id="UP000472380"/>
    </source>
</evidence>
<dbReference type="PROSITE" id="PS00198">
    <property type="entry name" value="4FE4S_FER_1"/>
    <property type="match status" value="2"/>
</dbReference>
<dbReference type="GO" id="GO:0046872">
    <property type="term" value="F:metal ion binding"/>
    <property type="evidence" value="ECO:0007669"/>
    <property type="project" value="UniProtKB-KW"/>
</dbReference>
<dbReference type="GO" id="GO:0051536">
    <property type="term" value="F:iron-sulfur cluster binding"/>
    <property type="evidence" value="ECO:0007669"/>
    <property type="project" value="UniProtKB-KW"/>
</dbReference>
<dbReference type="InterPro" id="IPR017900">
    <property type="entry name" value="4Fe4S_Fe_S_CS"/>
</dbReference>
<evidence type="ECO:0000256" key="4">
    <source>
        <dbReference type="SAM" id="MobiDB-lite"/>
    </source>
</evidence>
<name>A0A6L8Q930_9ACTN</name>
<accession>A0A6L8Q930</accession>
<dbReference type="SUPFAM" id="SSF54862">
    <property type="entry name" value="4Fe-4S ferredoxins"/>
    <property type="match status" value="1"/>
</dbReference>
<dbReference type="EMBL" id="VJNE01000015">
    <property type="protein sequence ID" value="MZG28495.1"/>
    <property type="molecule type" value="Genomic_DNA"/>
</dbReference>
<comment type="caution">
    <text evidence="6">The sequence shown here is derived from an EMBL/GenBank/DDBJ whole genome shotgun (WGS) entry which is preliminary data.</text>
</comment>
<keyword evidence="2" id="KW-0408">Iron</keyword>
<dbReference type="PANTHER" id="PTHR43122:SF1">
    <property type="entry name" value="IRON-SULFUR-BINDING PROTEIN"/>
    <property type="match status" value="1"/>
</dbReference>
<dbReference type="AlphaFoldDB" id="A0A6L8Q930"/>
<feature type="domain" description="4Fe-4S ferredoxin-type" evidence="5">
    <location>
        <begin position="467"/>
        <end position="495"/>
    </location>
</feature>
<feature type="domain" description="4Fe-4S ferredoxin-type" evidence="5">
    <location>
        <begin position="436"/>
        <end position="465"/>
    </location>
</feature>
<evidence type="ECO:0000256" key="1">
    <source>
        <dbReference type="ARBA" id="ARBA00022723"/>
    </source>
</evidence>
<dbReference type="Proteomes" id="UP000472380">
    <property type="component" value="Unassembled WGS sequence"/>
</dbReference>
<keyword evidence="1" id="KW-0479">Metal-binding</keyword>
<protein>
    <submittedName>
        <fullName evidence="6">4Fe-4S dicluster domain-containing protein</fullName>
    </submittedName>
</protein>
<dbReference type="InterPro" id="IPR017896">
    <property type="entry name" value="4Fe4S_Fe-S-bd"/>
</dbReference>
<feature type="region of interest" description="Disordered" evidence="4">
    <location>
        <begin position="86"/>
        <end position="107"/>
    </location>
</feature>
<dbReference type="PROSITE" id="PS51379">
    <property type="entry name" value="4FE4S_FER_2"/>
    <property type="match status" value="2"/>
</dbReference>
<evidence type="ECO:0000259" key="5">
    <source>
        <dbReference type="PROSITE" id="PS51379"/>
    </source>
</evidence>
<reference evidence="6 7" key="1">
    <citation type="submission" date="2019-07" db="EMBL/GenBank/DDBJ databases">
        <title>Draft genome sequence of Adlercreutzia equolifaciens IPLA 37004, a human intestinal strain that does not produces equol from daidzein.</title>
        <authorList>
            <person name="Vazquez L."/>
            <person name="Florez A.B."/>
            <person name="Mayo B."/>
        </authorList>
    </citation>
    <scope>NUCLEOTIDE SEQUENCE [LARGE SCALE GENOMIC DNA]</scope>
    <source>
        <strain evidence="6 7">IPLA 37004</strain>
    </source>
</reference>
<evidence type="ECO:0000313" key="6">
    <source>
        <dbReference type="EMBL" id="MZG28495.1"/>
    </source>
</evidence>
<proteinExistence type="predicted"/>
<dbReference type="PANTHER" id="PTHR43122">
    <property type="entry name" value="FERREDOXIN SUBUNIT OF PYRUVATE:FLAVODOXIN OXIDOREDUCTASE-RELATED"/>
    <property type="match status" value="1"/>
</dbReference>
<keyword evidence="3" id="KW-0411">Iron-sulfur</keyword>
<sequence length="523" mass="57117">MGVPEIAKLGRLLPAYSGAIGETIPKEETMETKETLEMRDEEAVRAAAPRAMRSMSPMAMLGRRGFLMGMGALGLAGITGCAPQATPSDSAPMAETGEAATAPASTEVTADTIKYEPIKTEMTLEELNERRQQLIDSKTEDYVCADGTVIPNVYVKLRSLLDTYGNGVGSQVHDGSYAEVMYLFTPEDAQAYLEMPMGVMFTAADYAAASGRAEDECAQICEDLSARGLLFRSRSNGTPEYHQLAEAHGIWEYNMNNYEKDDGAYPAIHNSQWGADIILQLYNARSSFYNAVPCSREVVADNEIALPYDDFEAIVDKFDKIAVSPCQCRLSHKALGIPDPGDHPLETCITLGEEAEYYIENGIGREIDKKEALEILHRSVDCGMVIQVANSATTEVICSCHGDCCDILGSYVKIAQGGAEPLTPEDLNVFKYLSHYTLKHDEESCIKCGSCEKQCPLFAITMDEETGFPTVNGTCVRCGQCGTVCPVGARTLHLKEEVLELPETLLDDYNAKGMYRFANDMIA</sequence>
<evidence type="ECO:0000256" key="2">
    <source>
        <dbReference type="ARBA" id="ARBA00023004"/>
    </source>
</evidence>
<dbReference type="Gene3D" id="3.30.70.20">
    <property type="match status" value="1"/>
</dbReference>
<dbReference type="Pfam" id="PF14697">
    <property type="entry name" value="Fer4_21"/>
    <property type="match status" value="1"/>
</dbReference>
<organism evidence="6 7">
    <name type="scientific">Adlercreutzia equolifaciens</name>
    <dbReference type="NCBI Taxonomy" id="446660"/>
    <lineage>
        <taxon>Bacteria</taxon>
        <taxon>Bacillati</taxon>
        <taxon>Actinomycetota</taxon>
        <taxon>Coriobacteriia</taxon>
        <taxon>Eggerthellales</taxon>
        <taxon>Eggerthellaceae</taxon>
        <taxon>Adlercreutzia</taxon>
    </lineage>
</organism>
<gene>
    <name evidence="6" type="ORF">FM068_07820</name>
</gene>